<feature type="transmembrane region" description="Helical" evidence="6">
    <location>
        <begin position="343"/>
        <end position="362"/>
    </location>
</feature>
<sequence>MSEVPVETGAGREASTGGRPELDAFEDETVGLDYGEYQKPAVSGFQDGEMDVNSDDKVHDSNLRTIRKLLQIMIPYGGMLSSGFNMASTSVGAGILGLPAAFHSVGIIMATVYLVLITAETIYSMHLLVQVSERTGLRSFEEMARHLLHPRADIVVAILRVLHTFGGTVAFVVTIGDLLRPILASFDSTPAFLRETKGIRLLHAAFWLVFMFPLVLPRQINSLRYVSAVGILFILYFAVVVVVHSAMNGMSANPRPAVRLVNTGNTALEGLGVFIFSFMCQINCVEVALEMRPRSLRRFTICACISMTICGLLSYITGLFGYLDFGEVEGSILLKYNPLEQPQIFVSYIGVFIKICASFGLVSNACRSALFPLFGWDPYTVVYWKYLIGAVLLAVLNLMLGLFVPNVNMVFGFTGGVCGGAVGFILPVLFVMYSGGWTLRSVGIVNYTCTYLVLFAGVVALVFGTAATIYSAVGR</sequence>
<protein>
    <submittedName>
        <fullName evidence="9">Amino acid transporter aATP11 putative (AAT25.1)</fullName>
    </submittedName>
</protein>
<keyword evidence="2 6" id="KW-0812">Transmembrane</keyword>
<evidence type="ECO:0000259" key="7">
    <source>
        <dbReference type="Pfam" id="PF01490"/>
    </source>
</evidence>
<dbReference type="InterPro" id="IPR013057">
    <property type="entry name" value="AA_transpt_TM"/>
</dbReference>
<evidence type="ECO:0000256" key="6">
    <source>
        <dbReference type="SAM" id="Phobius"/>
    </source>
</evidence>
<feature type="transmembrane region" description="Helical" evidence="6">
    <location>
        <begin position="301"/>
        <end position="323"/>
    </location>
</feature>
<dbReference type="GeneID" id="26909800"/>
<dbReference type="Pfam" id="PF01490">
    <property type="entry name" value="Aa_trans"/>
    <property type="match status" value="1"/>
</dbReference>
<feature type="domain" description="Amino acid transporter transmembrane" evidence="7">
    <location>
        <begin position="78"/>
        <end position="469"/>
    </location>
</feature>
<dbReference type="GO" id="GO:0016020">
    <property type="term" value="C:membrane"/>
    <property type="evidence" value="ECO:0007669"/>
    <property type="project" value="UniProtKB-SubCell"/>
</dbReference>
<dbReference type="EMBL" id="LGTL01000032">
    <property type="protein sequence ID" value="KPA73920.1"/>
    <property type="molecule type" value="Genomic_DNA"/>
</dbReference>
<dbReference type="VEuPathDB" id="TriTrypDB:LpyrH10_32_0500"/>
<keyword evidence="10" id="KW-1185">Reference proteome</keyword>
<dbReference type="AlphaFoldDB" id="A0A0M9FQB7"/>
<feature type="region of interest" description="Disordered" evidence="5">
    <location>
        <begin position="1"/>
        <end position="25"/>
    </location>
</feature>
<feature type="transmembrane region" description="Helical" evidence="6">
    <location>
        <begin position="223"/>
        <end position="247"/>
    </location>
</feature>
<dbReference type="GO" id="GO:0005737">
    <property type="term" value="C:cytoplasm"/>
    <property type="evidence" value="ECO:0007669"/>
    <property type="project" value="TreeGrafter"/>
</dbReference>
<evidence type="ECO:0000313" key="10">
    <source>
        <dbReference type="Proteomes" id="UP000037923"/>
    </source>
</evidence>
<dbReference type="VEuPathDB" id="TriTrypDB:LpyrH10_32_0520"/>
<dbReference type="RefSeq" id="XP_015652359.1">
    <property type="nucleotide sequence ID" value="XM_015809039.1"/>
</dbReference>
<name>A0A0M9FQB7_LEPPY</name>
<feature type="transmembrane region" description="Helical" evidence="6">
    <location>
        <begin position="267"/>
        <end position="289"/>
    </location>
</feature>
<dbReference type="Proteomes" id="UP000037923">
    <property type="component" value="Unassembled WGS sequence"/>
</dbReference>
<evidence type="ECO:0000256" key="5">
    <source>
        <dbReference type="SAM" id="MobiDB-lite"/>
    </source>
</evidence>
<dbReference type="GeneID" id="26909802"/>
<keyword evidence="4 6" id="KW-0472">Membrane</keyword>
<evidence type="ECO:0000256" key="4">
    <source>
        <dbReference type="ARBA" id="ARBA00023136"/>
    </source>
</evidence>
<feature type="transmembrane region" description="Helical" evidence="6">
    <location>
        <begin position="69"/>
        <end position="87"/>
    </location>
</feature>
<dbReference type="EMBL" id="LGTL01000032">
    <property type="protein sequence ID" value="KPA73915.1"/>
    <property type="molecule type" value="Genomic_DNA"/>
</dbReference>
<evidence type="ECO:0000313" key="8">
    <source>
        <dbReference type="EMBL" id="KPA73915.1"/>
    </source>
</evidence>
<comment type="subcellular location">
    <subcellularLocation>
        <location evidence="1">Membrane</location>
        <topology evidence="1">Multi-pass membrane protein</topology>
    </subcellularLocation>
</comment>
<evidence type="ECO:0000256" key="2">
    <source>
        <dbReference type="ARBA" id="ARBA00022692"/>
    </source>
</evidence>
<accession>A0A0M9FQB7</accession>
<feature type="transmembrane region" description="Helical" evidence="6">
    <location>
        <begin position="154"/>
        <end position="179"/>
    </location>
</feature>
<dbReference type="OMA" id="INICAAM"/>
<feature type="transmembrane region" description="Helical" evidence="6">
    <location>
        <begin position="410"/>
        <end position="432"/>
    </location>
</feature>
<dbReference type="PANTHER" id="PTHR22950">
    <property type="entry name" value="AMINO ACID TRANSPORTER"/>
    <property type="match status" value="1"/>
</dbReference>
<dbReference type="RefSeq" id="XP_015652354.1">
    <property type="nucleotide sequence ID" value="XM_015809034.1"/>
</dbReference>
<dbReference type="PANTHER" id="PTHR22950:SF690">
    <property type="entry name" value="ACID TRANSPORTER, PUTATIVE-RELATED"/>
    <property type="match status" value="1"/>
</dbReference>
<comment type="caution">
    <text evidence="9">The sequence shown here is derived from an EMBL/GenBank/DDBJ whole genome shotgun (WGS) entry which is preliminary data.</text>
</comment>
<proteinExistence type="predicted"/>
<feature type="transmembrane region" description="Helical" evidence="6">
    <location>
        <begin position="383"/>
        <end position="404"/>
    </location>
</feature>
<keyword evidence="3 6" id="KW-1133">Transmembrane helix</keyword>
<dbReference type="OrthoDB" id="28208at2759"/>
<evidence type="ECO:0000313" key="9">
    <source>
        <dbReference type="EMBL" id="KPA73920.1"/>
    </source>
</evidence>
<reference evidence="9 10" key="1">
    <citation type="submission" date="2015-07" db="EMBL/GenBank/DDBJ databases">
        <title>High-quality genome of monoxenous trypanosomatid Leptomonas pyrrhocoris.</title>
        <authorList>
            <person name="Flegontov P."/>
            <person name="Butenko A."/>
            <person name="Firsov S."/>
            <person name="Vlcek C."/>
            <person name="Logacheva M.D."/>
            <person name="Field M."/>
            <person name="Filatov D."/>
            <person name="Flegontova O."/>
            <person name="Gerasimov E."/>
            <person name="Jackson A.P."/>
            <person name="Kelly S."/>
            <person name="Opperdoes F."/>
            <person name="O'Reilly A."/>
            <person name="Votypka J."/>
            <person name="Yurchenko V."/>
            <person name="Lukes J."/>
        </authorList>
    </citation>
    <scope>NUCLEOTIDE SEQUENCE [LARGE SCALE GENOMIC DNA]</scope>
    <source>
        <strain evidence="9">H10</strain>
    </source>
</reference>
<organism evidence="9 10">
    <name type="scientific">Leptomonas pyrrhocoris</name>
    <name type="common">Firebug parasite</name>
    <dbReference type="NCBI Taxonomy" id="157538"/>
    <lineage>
        <taxon>Eukaryota</taxon>
        <taxon>Discoba</taxon>
        <taxon>Euglenozoa</taxon>
        <taxon>Kinetoplastea</taxon>
        <taxon>Metakinetoplastina</taxon>
        <taxon>Trypanosomatida</taxon>
        <taxon>Trypanosomatidae</taxon>
        <taxon>Leishmaniinae</taxon>
        <taxon>Leptomonas</taxon>
    </lineage>
</organism>
<feature type="transmembrane region" description="Helical" evidence="6">
    <location>
        <begin position="199"/>
        <end position="216"/>
    </location>
</feature>
<evidence type="ECO:0000256" key="3">
    <source>
        <dbReference type="ARBA" id="ARBA00022989"/>
    </source>
</evidence>
<gene>
    <name evidence="8" type="ORF">ABB37_09517</name>
    <name evidence="9" type="ORF">ABB37_09519</name>
</gene>
<dbReference type="GO" id="GO:0015179">
    <property type="term" value="F:L-amino acid transmembrane transporter activity"/>
    <property type="evidence" value="ECO:0007669"/>
    <property type="project" value="TreeGrafter"/>
</dbReference>
<evidence type="ECO:0000256" key="1">
    <source>
        <dbReference type="ARBA" id="ARBA00004141"/>
    </source>
</evidence>
<feature type="transmembrane region" description="Helical" evidence="6">
    <location>
        <begin position="444"/>
        <end position="473"/>
    </location>
</feature>